<evidence type="ECO:0000313" key="2">
    <source>
        <dbReference type="EMBL" id="TCD03923.1"/>
    </source>
</evidence>
<feature type="signal peptide" evidence="1">
    <location>
        <begin position="1"/>
        <end position="18"/>
    </location>
</feature>
<proteinExistence type="predicted"/>
<sequence length="143" mass="15650">MKKALLILFIAFSAGFISCTKSPIPVDEVKEPEPVIKAIEFDVTKLYGKWKATESLIDAGDGKGVWKPIAGDSLYIKFNSDGTIEGNGFRDDPISYKVLPNSRLEVTIKGNISYTFGISISGQTLNLRPNCIEGCGTRFVKVE</sequence>
<dbReference type="AlphaFoldDB" id="A0A4R0NV57"/>
<accession>A0A4R0NV57</accession>
<keyword evidence="3" id="KW-1185">Reference proteome</keyword>
<evidence type="ECO:0000313" key="3">
    <source>
        <dbReference type="Proteomes" id="UP000293347"/>
    </source>
</evidence>
<gene>
    <name evidence="2" type="ORF">EZ437_08235</name>
</gene>
<dbReference type="EMBL" id="SJSL01000001">
    <property type="protein sequence ID" value="TCD03923.1"/>
    <property type="molecule type" value="Genomic_DNA"/>
</dbReference>
<reference evidence="2 3" key="1">
    <citation type="submission" date="2019-02" db="EMBL/GenBank/DDBJ databases">
        <title>Pedobacter sp. RP-1-14 sp. nov., isolated from Arctic soil.</title>
        <authorList>
            <person name="Dahal R.H."/>
        </authorList>
    </citation>
    <scope>NUCLEOTIDE SEQUENCE [LARGE SCALE GENOMIC DNA]</scope>
    <source>
        <strain evidence="2 3">RP-1-14</strain>
    </source>
</reference>
<evidence type="ECO:0000256" key="1">
    <source>
        <dbReference type="SAM" id="SignalP"/>
    </source>
</evidence>
<dbReference type="Proteomes" id="UP000293347">
    <property type="component" value="Unassembled WGS sequence"/>
</dbReference>
<organism evidence="2 3">
    <name type="scientific">Pedobacter psychroterrae</name>
    <dbReference type="NCBI Taxonomy" id="2530453"/>
    <lineage>
        <taxon>Bacteria</taxon>
        <taxon>Pseudomonadati</taxon>
        <taxon>Bacteroidota</taxon>
        <taxon>Sphingobacteriia</taxon>
        <taxon>Sphingobacteriales</taxon>
        <taxon>Sphingobacteriaceae</taxon>
        <taxon>Pedobacter</taxon>
    </lineage>
</organism>
<dbReference type="OrthoDB" id="955522at2"/>
<name>A0A4R0NV57_9SPHI</name>
<feature type="chain" id="PRO_5020785693" description="Lipocalin-like protein" evidence="1">
    <location>
        <begin position="19"/>
        <end position="143"/>
    </location>
</feature>
<keyword evidence="1" id="KW-0732">Signal</keyword>
<dbReference type="PROSITE" id="PS51257">
    <property type="entry name" value="PROKAR_LIPOPROTEIN"/>
    <property type="match status" value="1"/>
</dbReference>
<protein>
    <recommendedName>
        <fullName evidence="4">Lipocalin-like protein</fullName>
    </recommendedName>
</protein>
<dbReference type="RefSeq" id="WP_131594996.1">
    <property type="nucleotide sequence ID" value="NZ_SJSL01000001.1"/>
</dbReference>
<comment type="caution">
    <text evidence="2">The sequence shown here is derived from an EMBL/GenBank/DDBJ whole genome shotgun (WGS) entry which is preliminary data.</text>
</comment>
<evidence type="ECO:0008006" key="4">
    <source>
        <dbReference type="Google" id="ProtNLM"/>
    </source>
</evidence>